<sequence length="275" mass="31683">MKIIFLVALIPTVLICIESYEGAHHMMYYAPVNEGPGAQHMMHYAEINPDQGAQYMMHYAEINPDQGAQHMMHYTEINPDQGAQHMMHYAAINPDQGAQHMMHYAAVNPDQGAQHMMHFAAVNPDQGAQQMMHFAAVNPDQGDQHMMHNEQGKRKRCHHGRDLGNRECLPGPFTYEYYTPEYSAERQSHYESHFWPIRRTFCPRRYSWPCSQKINECCSDYDCDPIQLCCFENCGNTCQFPVSFPTDGVKVQHHDPYCRVDPMFGKIPYPPPIKG</sequence>
<dbReference type="EMBL" id="CAXIEN010000004">
    <property type="protein sequence ID" value="CAL1262090.1"/>
    <property type="molecule type" value="Genomic_DNA"/>
</dbReference>
<feature type="signal peptide" evidence="4">
    <location>
        <begin position="1"/>
        <end position="19"/>
    </location>
</feature>
<dbReference type="GO" id="GO:0090729">
    <property type="term" value="F:toxin activity"/>
    <property type="evidence" value="ECO:0007669"/>
    <property type="project" value="UniProtKB-KW"/>
</dbReference>
<evidence type="ECO:0000259" key="5">
    <source>
        <dbReference type="SMART" id="SM00217"/>
    </source>
</evidence>
<reference evidence="6 7" key="1">
    <citation type="submission" date="2024-04" db="EMBL/GenBank/DDBJ databases">
        <authorList>
            <person name="Rising A."/>
            <person name="Reimegard J."/>
            <person name="Sonavane S."/>
            <person name="Akerstrom W."/>
            <person name="Nylinder S."/>
            <person name="Hedman E."/>
            <person name="Kallberg Y."/>
        </authorList>
    </citation>
    <scope>NUCLEOTIDE SEQUENCE [LARGE SCALE GENOMIC DNA]</scope>
</reference>
<dbReference type="InterPro" id="IPR008197">
    <property type="entry name" value="WAP_dom"/>
</dbReference>
<dbReference type="GO" id="GO:0005576">
    <property type="term" value="C:extracellular region"/>
    <property type="evidence" value="ECO:0007669"/>
    <property type="project" value="InterPro"/>
</dbReference>
<accession>A0AAV1YUQ7</accession>
<evidence type="ECO:0000256" key="1">
    <source>
        <dbReference type="ARBA" id="ARBA00002878"/>
    </source>
</evidence>
<comment type="caution">
    <text evidence="6">The sequence shown here is derived from an EMBL/GenBank/DDBJ whole genome shotgun (WGS) entry which is preliminary data.</text>
</comment>
<comment type="function">
    <text evidence="1">Has antibacterial activity.</text>
</comment>
<gene>
    <name evidence="6" type="ORF">LARSCL_LOCUS782</name>
</gene>
<keyword evidence="3 4" id="KW-0732">Signal</keyword>
<organism evidence="6 7">
    <name type="scientific">Larinioides sclopetarius</name>
    <dbReference type="NCBI Taxonomy" id="280406"/>
    <lineage>
        <taxon>Eukaryota</taxon>
        <taxon>Metazoa</taxon>
        <taxon>Ecdysozoa</taxon>
        <taxon>Arthropoda</taxon>
        <taxon>Chelicerata</taxon>
        <taxon>Arachnida</taxon>
        <taxon>Araneae</taxon>
        <taxon>Araneomorphae</taxon>
        <taxon>Entelegynae</taxon>
        <taxon>Araneoidea</taxon>
        <taxon>Araneidae</taxon>
        <taxon>Larinioides</taxon>
    </lineage>
</organism>
<feature type="domain" description="WAP" evidence="5">
    <location>
        <begin position="198"/>
        <end position="242"/>
    </location>
</feature>
<dbReference type="Gene3D" id="4.10.75.10">
    <property type="entry name" value="Elafin-like"/>
    <property type="match status" value="1"/>
</dbReference>
<dbReference type="GO" id="GO:0030414">
    <property type="term" value="F:peptidase inhibitor activity"/>
    <property type="evidence" value="ECO:0007669"/>
    <property type="project" value="InterPro"/>
</dbReference>
<proteinExistence type="predicted"/>
<feature type="chain" id="PRO_5043595296" description="WAP domain-containing protein" evidence="4">
    <location>
        <begin position="20"/>
        <end position="275"/>
    </location>
</feature>
<dbReference type="SMART" id="SM00217">
    <property type="entry name" value="WAP"/>
    <property type="match status" value="1"/>
</dbReference>
<dbReference type="SUPFAM" id="SSF57256">
    <property type="entry name" value="Elafin-like"/>
    <property type="match status" value="1"/>
</dbReference>
<protein>
    <recommendedName>
        <fullName evidence="5">WAP domain-containing protein</fullName>
    </recommendedName>
</protein>
<name>A0AAV1YUQ7_9ARAC</name>
<evidence type="ECO:0000256" key="3">
    <source>
        <dbReference type="ARBA" id="ARBA00022729"/>
    </source>
</evidence>
<dbReference type="InterPro" id="IPR036645">
    <property type="entry name" value="Elafin-like_sf"/>
</dbReference>
<evidence type="ECO:0000313" key="6">
    <source>
        <dbReference type="EMBL" id="CAL1262090.1"/>
    </source>
</evidence>
<evidence type="ECO:0000256" key="2">
    <source>
        <dbReference type="ARBA" id="ARBA00022656"/>
    </source>
</evidence>
<dbReference type="AlphaFoldDB" id="A0AAV1YUQ7"/>
<evidence type="ECO:0000313" key="7">
    <source>
        <dbReference type="Proteomes" id="UP001497382"/>
    </source>
</evidence>
<evidence type="ECO:0000256" key="4">
    <source>
        <dbReference type="SAM" id="SignalP"/>
    </source>
</evidence>
<keyword evidence="2" id="KW-0800">Toxin</keyword>
<dbReference type="Proteomes" id="UP001497382">
    <property type="component" value="Unassembled WGS sequence"/>
</dbReference>
<keyword evidence="7" id="KW-1185">Reference proteome</keyword>
<dbReference type="Pfam" id="PF00095">
    <property type="entry name" value="WAP"/>
    <property type="match status" value="1"/>
</dbReference>